<keyword evidence="3" id="KW-1185">Reference proteome</keyword>
<dbReference type="GO" id="GO:0005737">
    <property type="term" value="C:cytoplasm"/>
    <property type="evidence" value="ECO:0007669"/>
    <property type="project" value="TreeGrafter"/>
</dbReference>
<protein>
    <submittedName>
        <fullName evidence="4">Tctex1 domain-containing protein 2-like</fullName>
    </submittedName>
</protein>
<dbReference type="GO" id="GO:0007018">
    <property type="term" value="P:microtubule-based movement"/>
    <property type="evidence" value="ECO:0007669"/>
    <property type="project" value="TreeGrafter"/>
</dbReference>
<dbReference type="GO" id="GO:0005868">
    <property type="term" value="C:cytoplasmic dynein complex"/>
    <property type="evidence" value="ECO:0007669"/>
    <property type="project" value="TreeGrafter"/>
</dbReference>
<dbReference type="GeneID" id="111119262"/>
<evidence type="ECO:0000256" key="2">
    <source>
        <dbReference type="SAM" id="MobiDB-lite"/>
    </source>
</evidence>
<dbReference type="RefSeq" id="XP_022314976.1">
    <property type="nucleotide sequence ID" value="XM_022459268.1"/>
</dbReference>
<accession>A0A8B8CKR5</accession>
<evidence type="ECO:0000313" key="4">
    <source>
        <dbReference type="RefSeq" id="XP_022314976.1"/>
    </source>
</evidence>
<dbReference type="InterPro" id="IPR005334">
    <property type="entry name" value="Tctex-1-like"/>
</dbReference>
<dbReference type="Gene3D" id="3.30.1140.40">
    <property type="entry name" value="Tctex-1"/>
    <property type="match status" value="1"/>
</dbReference>
<feature type="compositionally biased region" description="Polar residues" evidence="2">
    <location>
        <begin position="1"/>
        <end position="10"/>
    </location>
</feature>
<feature type="compositionally biased region" description="Polar residues" evidence="2">
    <location>
        <begin position="18"/>
        <end position="32"/>
    </location>
</feature>
<organism evidence="3 4">
    <name type="scientific">Crassostrea virginica</name>
    <name type="common">Eastern oyster</name>
    <dbReference type="NCBI Taxonomy" id="6565"/>
    <lineage>
        <taxon>Eukaryota</taxon>
        <taxon>Metazoa</taxon>
        <taxon>Spiralia</taxon>
        <taxon>Lophotrochozoa</taxon>
        <taxon>Mollusca</taxon>
        <taxon>Bivalvia</taxon>
        <taxon>Autobranchia</taxon>
        <taxon>Pteriomorphia</taxon>
        <taxon>Ostreida</taxon>
        <taxon>Ostreoidea</taxon>
        <taxon>Ostreidae</taxon>
        <taxon>Crassostrea</taxon>
    </lineage>
</organism>
<sequence>MHQHKQTSVDGETEDDTMSTLSRQNTNTTVPSLTGAARLKKLTKTLTKPRIESSTISEKEVIPEVVLDKKYEPTYRMEPGQGRRFSPAKAKVMIQAVLSTLLDNYEYGSGSPNPAEMTMKLPELILKQVKTLDFERYKFVCLVSMGSAGDNSVCISSRCLWDTNLDTCVTYTHTDKTYYCTVTLYGFYHE</sequence>
<comment type="similarity">
    <text evidence="1">Belongs to the dynein light chain Tctex-type family.</text>
</comment>
<feature type="region of interest" description="Disordered" evidence="2">
    <location>
        <begin position="1"/>
        <end position="36"/>
    </location>
</feature>
<dbReference type="KEGG" id="cvn:111119262"/>
<gene>
    <name evidence="4" type="primary">LOC111119262</name>
</gene>
<dbReference type="Proteomes" id="UP000694844">
    <property type="component" value="Chromosome 2"/>
</dbReference>
<proteinExistence type="inferred from homology"/>
<dbReference type="AlphaFoldDB" id="A0A8B8CKR5"/>
<dbReference type="Pfam" id="PF03645">
    <property type="entry name" value="Tctex-1"/>
    <property type="match status" value="1"/>
</dbReference>
<dbReference type="CDD" id="cd21451">
    <property type="entry name" value="DLC-like_TCTEX1D"/>
    <property type="match status" value="1"/>
</dbReference>
<evidence type="ECO:0000313" key="3">
    <source>
        <dbReference type="Proteomes" id="UP000694844"/>
    </source>
</evidence>
<name>A0A8B8CKR5_CRAVI</name>
<dbReference type="InterPro" id="IPR038586">
    <property type="entry name" value="Tctex-1-like_sf"/>
</dbReference>
<reference evidence="4" key="1">
    <citation type="submission" date="2025-08" db="UniProtKB">
        <authorList>
            <consortium name="RefSeq"/>
        </authorList>
    </citation>
    <scope>IDENTIFICATION</scope>
    <source>
        <tissue evidence="4">Whole sample</tissue>
    </source>
</reference>
<evidence type="ECO:0000256" key="1">
    <source>
        <dbReference type="ARBA" id="ARBA00005361"/>
    </source>
</evidence>
<dbReference type="PANTHER" id="PTHR21255">
    <property type="entry name" value="T-COMPLEX-ASSOCIATED-TESTIS-EXPRESSED 1/ DYNEIN LIGHT CHAIN"/>
    <property type="match status" value="1"/>
</dbReference>
<dbReference type="GO" id="GO:0045505">
    <property type="term" value="F:dynein intermediate chain binding"/>
    <property type="evidence" value="ECO:0007669"/>
    <property type="project" value="TreeGrafter"/>
</dbReference>
<dbReference type="OrthoDB" id="10260741at2759"/>
<dbReference type="PANTHER" id="PTHR21255:SF65">
    <property type="entry name" value="TCTEX1 DOMAIN-CONTAINING PROTEIN 2"/>
    <property type="match status" value="1"/>
</dbReference>